<dbReference type="InterPro" id="IPR045743">
    <property type="entry name" value="DUF6089"/>
</dbReference>
<keyword evidence="3" id="KW-1185">Reference proteome</keyword>
<dbReference type="AlphaFoldDB" id="A0A0X3ALR3"/>
<dbReference type="RefSeq" id="WP_141656156.1">
    <property type="nucleotide sequence ID" value="NZ_FCOR01000001.1"/>
</dbReference>
<reference evidence="2 3" key="1">
    <citation type="submission" date="2016-01" db="EMBL/GenBank/DDBJ databases">
        <authorList>
            <person name="McClelland M."/>
            <person name="Jain A."/>
            <person name="Saraogi P."/>
            <person name="Mendelson R."/>
            <person name="Westerman R."/>
            <person name="SanMiguel P."/>
            <person name="Csonka L."/>
        </authorList>
    </citation>
    <scope>NUCLEOTIDE SEQUENCE [LARGE SCALE GENOMIC DNA]</scope>
    <source>
        <strain evidence="2 3">R-53146</strain>
    </source>
</reference>
<dbReference type="Proteomes" id="UP000182761">
    <property type="component" value="Unassembled WGS sequence"/>
</dbReference>
<feature type="domain" description="DUF6089" evidence="1">
    <location>
        <begin position="258"/>
        <end position="287"/>
    </location>
</feature>
<dbReference type="Pfam" id="PF19573">
    <property type="entry name" value="DUF6089"/>
    <property type="match status" value="3"/>
</dbReference>
<accession>A0A0X3ALR3</accession>
<protein>
    <submittedName>
        <fullName evidence="2">Outer membrane protein beta-barrel domain</fullName>
    </submittedName>
</protein>
<name>A0A0X3ALR3_9FLAO</name>
<evidence type="ECO:0000313" key="2">
    <source>
        <dbReference type="EMBL" id="CVK15264.1"/>
    </source>
</evidence>
<dbReference type="EMBL" id="FCOR01000001">
    <property type="protein sequence ID" value="CVK15264.1"/>
    <property type="molecule type" value="Genomic_DNA"/>
</dbReference>
<proteinExistence type="predicted"/>
<feature type="domain" description="DUF6089" evidence="1">
    <location>
        <begin position="169"/>
        <end position="224"/>
    </location>
</feature>
<dbReference type="OrthoDB" id="654178at2"/>
<evidence type="ECO:0000313" key="3">
    <source>
        <dbReference type="Proteomes" id="UP000182761"/>
    </source>
</evidence>
<organism evidence="2 3">
    <name type="scientific">Apibacter mensalis</name>
    <dbReference type="NCBI Taxonomy" id="1586267"/>
    <lineage>
        <taxon>Bacteria</taxon>
        <taxon>Pseudomonadati</taxon>
        <taxon>Bacteroidota</taxon>
        <taxon>Flavobacteriia</taxon>
        <taxon>Flavobacteriales</taxon>
        <taxon>Weeksellaceae</taxon>
        <taxon>Apibacter</taxon>
    </lineage>
</organism>
<gene>
    <name evidence="2" type="ORF">Ga0061079_10176</name>
</gene>
<sequence>MKKVFLLVILIGTCCLMYIKAQRNELGISIGRANIIGDIGKTDYIEIFPMDRYRIPISLGLLYRFNLDNRQSLRFNLIYNRVYFDDKKASEDYRIKRKISGSNTIFETSALFEYYFFDINDIKYSGSSPYIFAGVGGYGFYDRKYTINHTRAKDLNGSYRDPNNYQDFITKENYKKSMKFDFNIPFGVGYKIKIKYDWLLSFEIGARYTFQDNLDYSSIKNKNITINIDPQLNSISNSNPKLKEEINRRNTEIVGKHQTGNTFKSNDWYLIWGINLTYTFGRPPCYCY</sequence>
<feature type="domain" description="DUF6089" evidence="1">
    <location>
        <begin position="6"/>
        <end position="154"/>
    </location>
</feature>
<dbReference type="STRING" id="1586267.GCA_001418685_00075"/>
<evidence type="ECO:0000259" key="1">
    <source>
        <dbReference type="Pfam" id="PF19573"/>
    </source>
</evidence>